<protein>
    <submittedName>
        <fullName evidence="1">Uncharacterized protein</fullName>
    </submittedName>
</protein>
<proteinExistence type="predicted"/>
<dbReference type="AlphaFoldDB" id="A0A150LSD2"/>
<accession>A0A150LSD2</accession>
<dbReference type="STRING" id="301148.B4135_2738"/>
<comment type="caution">
    <text evidence="1">The sequence shown here is derived from an EMBL/GenBank/DDBJ whole genome shotgun (WGS) entry which is preliminary data.</text>
</comment>
<organism evidence="1 2">
    <name type="scientific">Caldibacillus debilis</name>
    <dbReference type="NCBI Taxonomy" id="301148"/>
    <lineage>
        <taxon>Bacteria</taxon>
        <taxon>Bacillati</taxon>
        <taxon>Bacillota</taxon>
        <taxon>Bacilli</taxon>
        <taxon>Bacillales</taxon>
        <taxon>Bacillaceae</taxon>
        <taxon>Caldibacillus</taxon>
    </lineage>
</organism>
<dbReference type="EMBL" id="LQYT01000072">
    <property type="protein sequence ID" value="KYD15170.1"/>
    <property type="molecule type" value="Genomic_DNA"/>
</dbReference>
<sequence length="38" mass="4390">MLRSDIKYSDDIIRQKKGNNVVSARSVSNFYSTKQSPR</sequence>
<gene>
    <name evidence="1" type="ORF">B4135_2738</name>
</gene>
<evidence type="ECO:0000313" key="2">
    <source>
        <dbReference type="Proteomes" id="UP000075683"/>
    </source>
</evidence>
<evidence type="ECO:0000313" key="1">
    <source>
        <dbReference type="EMBL" id="KYD15170.1"/>
    </source>
</evidence>
<reference evidence="1 2" key="1">
    <citation type="submission" date="2016-01" db="EMBL/GenBank/DDBJ databases">
        <title>Draft Genome Sequences of Seven Thermophilic Sporeformers Isolated from Foods.</title>
        <authorList>
            <person name="Berendsen E.M."/>
            <person name="Wells-Bennik M.H."/>
            <person name="Krawcyk A.O."/>
            <person name="De Jong A."/>
            <person name="Holsappel S."/>
            <person name="Eijlander R.T."/>
            <person name="Kuipers O.P."/>
        </authorList>
    </citation>
    <scope>NUCLEOTIDE SEQUENCE [LARGE SCALE GENOMIC DNA]</scope>
    <source>
        <strain evidence="1 2">B4135</strain>
    </source>
</reference>
<dbReference type="Proteomes" id="UP000075683">
    <property type="component" value="Unassembled WGS sequence"/>
</dbReference>
<name>A0A150LSD2_9BACI</name>